<dbReference type="Pfam" id="PF12762">
    <property type="entry name" value="DDE_Tnp_IS1595"/>
    <property type="match status" value="1"/>
</dbReference>
<dbReference type="Pfam" id="PF15874">
    <property type="entry name" value="Il2rg"/>
    <property type="match status" value="1"/>
</dbReference>
<dbReference type="PANTHER" id="PTHR47163">
    <property type="entry name" value="DDE_TNP_IS1595 DOMAIN-CONTAINING PROTEIN"/>
    <property type="match status" value="1"/>
</dbReference>
<accession>A0A813Y3U9</accession>
<protein>
    <recommendedName>
        <fullName evidence="2">ISXO2-like transposase domain-containing protein</fullName>
    </recommendedName>
</protein>
<organism evidence="3 4">
    <name type="scientific">Brachionus calyciflorus</name>
    <dbReference type="NCBI Taxonomy" id="104777"/>
    <lineage>
        <taxon>Eukaryota</taxon>
        <taxon>Metazoa</taxon>
        <taxon>Spiralia</taxon>
        <taxon>Gnathifera</taxon>
        <taxon>Rotifera</taxon>
        <taxon>Eurotatoria</taxon>
        <taxon>Monogononta</taxon>
        <taxon>Pseudotrocha</taxon>
        <taxon>Ploima</taxon>
        <taxon>Brachionidae</taxon>
        <taxon>Brachionus</taxon>
    </lineage>
</organism>
<dbReference type="InterPro" id="IPR053164">
    <property type="entry name" value="IS1016-like_transposase"/>
</dbReference>
<gene>
    <name evidence="3" type="ORF">OXX778_LOCUS10208</name>
</gene>
<feature type="region of interest" description="Disordered" evidence="1">
    <location>
        <begin position="268"/>
        <end position="324"/>
    </location>
</feature>
<feature type="compositionally biased region" description="Polar residues" evidence="1">
    <location>
        <begin position="271"/>
        <end position="289"/>
    </location>
</feature>
<proteinExistence type="predicted"/>
<comment type="caution">
    <text evidence="3">The sequence shown here is derived from an EMBL/GenBank/DDBJ whole genome shotgun (WGS) entry which is preliminary data.</text>
</comment>
<evidence type="ECO:0000259" key="2">
    <source>
        <dbReference type="SMART" id="SM01126"/>
    </source>
</evidence>
<feature type="domain" description="ISXO2-like transposase" evidence="2">
    <location>
        <begin position="67"/>
        <end position="162"/>
    </location>
</feature>
<sequence>MDFDELTNLDPFEFLKYLMSLGVILGQRECSNCPDYRPMKLFKKKNSPEQYCWRQLCILDLDKDNILMGGLNEIVEIDESVFNKAVKNRKENTLIPIIKKHVNPQTTIYSDQWKSYFNLTKENYHHLTVNHSKQFIDKRTGCSTNGIEEMYFTLKFGDNQEAFLNSNCKVLHLLDHIKKIANLNDKYSEPDMGLDLDVCDLNGEVKNLNENKLNYGSNLLREKEKYILIKIDHKKTDGKPVYSVLLNNDQIINEEFIARLNSLKKSKKSDQQAAIRSQNLPKQKASNHSVNEKGNGKSNHLNKRQLTASTTSLNDSDSMSNYKL</sequence>
<evidence type="ECO:0000313" key="4">
    <source>
        <dbReference type="Proteomes" id="UP000663879"/>
    </source>
</evidence>
<dbReference type="EMBL" id="CAJNOC010001592">
    <property type="protein sequence ID" value="CAF0876731.1"/>
    <property type="molecule type" value="Genomic_DNA"/>
</dbReference>
<dbReference type="SMART" id="SM01126">
    <property type="entry name" value="DDE_Tnp_IS1595"/>
    <property type="match status" value="1"/>
</dbReference>
<dbReference type="Proteomes" id="UP000663879">
    <property type="component" value="Unassembled WGS sequence"/>
</dbReference>
<keyword evidence="4" id="KW-1185">Reference proteome</keyword>
<dbReference type="AlphaFoldDB" id="A0A813Y3U9"/>
<dbReference type="OrthoDB" id="2109241at2759"/>
<evidence type="ECO:0000256" key="1">
    <source>
        <dbReference type="SAM" id="MobiDB-lite"/>
    </source>
</evidence>
<reference evidence="3" key="1">
    <citation type="submission" date="2021-02" db="EMBL/GenBank/DDBJ databases">
        <authorList>
            <person name="Nowell W R."/>
        </authorList>
    </citation>
    <scope>NUCLEOTIDE SEQUENCE</scope>
    <source>
        <strain evidence="3">Ploen Becks lab</strain>
    </source>
</reference>
<dbReference type="PANTHER" id="PTHR47163:SF2">
    <property type="entry name" value="SI:DKEY-17M8.2"/>
    <property type="match status" value="1"/>
</dbReference>
<feature type="compositionally biased region" description="Polar residues" evidence="1">
    <location>
        <begin position="296"/>
        <end position="324"/>
    </location>
</feature>
<name>A0A813Y3U9_9BILA</name>
<dbReference type="InterPro" id="IPR039471">
    <property type="entry name" value="CXorf65-like"/>
</dbReference>
<dbReference type="InterPro" id="IPR024445">
    <property type="entry name" value="Tnp_ISXO2-like"/>
</dbReference>
<evidence type="ECO:0000313" key="3">
    <source>
        <dbReference type="EMBL" id="CAF0876731.1"/>
    </source>
</evidence>